<organism evidence="3 4">
    <name type="scientific">Ceratobasidium theobromae</name>
    <dbReference type="NCBI Taxonomy" id="1582974"/>
    <lineage>
        <taxon>Eukaryota</taxon>
        <taxon>Fungi</taxon>
        <taxon>Dikarya</taxon>
        <taxon>Basidiomycota</taxon>
        <taxon>Agaricomycotina</taxon>
        <taxon>Agaricomycetes</taxon>
        <taxon>Cantharellales</taxon>
        <taxon>Ceratobasidiaceae</taxon>
        <taxon>Ceratobasidium</taxon>
    </lineage>
</organism>
<evidence type="ECO:0000313" key="4">
    <source>
        <dbReference type="Proteomes" id="UP000383932"/>
    </source>
</evidence>
<gene>
    <name evidence="3" type="ORF">CTheo_8422</name>
</gene>
<dbReference type="Pfam" id="PF17667">
    <property type="entry name" value="Pkinase_fungal"/>
    <property type="match status" value="1"/>
</dbReference>
<feature type="domain" description="Fungal-type protein kinase" evidence="2">
    <location>
        <begin position="357"/>
        <end position="553"/>
    </location>
</feature>
<dbReference type="AlphaFoldDB" id="A0A5N5Q8T5"/>
<dbReference type="InterPro" id="IPR040976">
    <property type="entry name" value="Pkinase_fungal"/>
</dbReference>
<dbReference type="Proteomes" id="UP000383932">
    <property type="component" value="Unassembled WGS sequence"/>
</dbReference>
<evidence type="ECO:0000259" key="2">
    <source>
        <dbReference type="Pfam" id="PF17667"/>
    </source>
</evidence>
<accession>A0A5N5Q8T5</accession>
<evidence type="ECO:0000313" key="3">
    <source>
        <dbReference type="EMBL" id="KAB5588135.1"/>
    </source>
</evidence>
<proteinExistence type="predicted"/>
<dbReference type="PANTHER" id="PTHR38248">
    <property type="entry name" value="FUNK1 6"/>
    <property type="match status" value="1"/>
</dbReference>
<feature type="region of interest" description="Disordered" evidence="1">
    <location>
        <begin position="1"/>
        <end position="20"/>
    </location>
</feature>
<sequence length="651" mass="74539">MPSSSSPIKPSGAQPQTASQARTDLHNFRAMNQVSAEDFLQSYITGYTGEEDWAPEQQQLVDVIRTGSFTGNERLLYTESVPLLRLLNMISVQVLSSRSVPNDNSAVVFCTCHNVSLANPHTKYTLSPDVVVLRETFCTLERLTTSLDPLDFQCPFRSVEWSTLVAVGEVKVDQDAHLQQGNYIQNLLHLHPEQNTVLGFSTCSTGYRLFYHDASVIHYSELFPWTPGPLHAFVRQLYCDQFHNPTIGRIYTNEDEEMGLTWLIRVGEETFVSESGVPSPGFGQRRFTSIVVDVTQSLMWFFKDFWRDERWCFFEGLLYDKAHMDSHLPGLMTVRFHGYVLDAHGKRLETMVLSPALSHRVKMHLISGDVGQPLVQIQSLYQFLCVMYDACVVQQNLYHKCKILHRDISDTNIMVSPTNQGFKAHCSGKYYDQFSARRFGNCFLDGNAKPEPTCLIIDLGNGSDVDPDRRDPEFLAERTGKPLPFDMPLSYFVAMSKLEGRALELCQSINGIEYQKFTEMVQKTELPDQRPTIVHTHRLFHNVESTFWVMAWTLACSVPQNYLVEKEWPVAFADFVYAMEKHRPGSAKYETCLNTPRELEEWRNILHPSLSSMAPMLHQMYLYVSPEWGYRCELDPEHVHEAIVKPLGHRT</sequence>
<dbReference type="EMBL" id="SSOP01000556">
    <property type="protein sequence ID" value="KAB5588135.1"/>
    <property type="molecule type" value="Genomic_DNA"/>
</dbReference>
<name>A0A5N5Q8T5_9AGAM</name>
<evidence type="ECO:0000256" key="1">
    <source>
        <dbReference type="SAM" id="MobiDB-lite"/>
    </source>
</evidence>
<dbReference type="PANTHER" id="PTHR38248:SF2">
    <property type="entry name" value="FUNK1 11"/>
    <property type="match status" value="1"/>
</dbReference>
<keyword evidence="4" id="KW-1185">Reference proteome</keyword>
<dbReference type="OrthoDB" id="5569250at2759"/>
<protein>
    <recommendedName>
        <fullName evidence="2">Fungal-type protein kinase domain-containing protein</fullName>
    </recommendedName>
</protein>
<comment type="caution">
    <text evidence="3">The sequence shown here is derived from an EMBL/GenBank/DDBJ whole genome shotgun (WGS) entry which is preliminary data.</text>
</comment>
<reference evidence="3 4" key="1">
    <citation type="journal article" date="2019" name="Fungal Biol. Biotechnol.">
        <title>Draft genome sequence of fastidious pathogen Ceratobasidium theobromae, which causes vascular-streak dieback in Theobroma cacao.</title>
        <authorList>
            <person name="Ali S.S."/>
            <person name="Asman A."/>
            <person name="Shao J."/>
            <person name="Firmansyah A.P."/>
            <person name="Susilo A.W."/>
            <person name="Rosmana A."/>
            <person name="McMahon P."/>
            <person name="Junaid M."/>
            <person name="Guest D."/>
            <person name="Kheng T.Y."/>
            <person name="Meinhardt L.W."/>
            <person name="Bailey B.A."/>
        </authorList>
    </citation>
    <scope>NUCLEOTIDE SEQUENCE [LARGE SCALE GENOMIC DNA]</scope>
    <source>
        <strain evidence="3 4">CT2</strain>
    </source>
</reference>